<evidence type="ECO:0000256" key="2">
    <source>
        <dbReference type="ARBA" id="ARBA00010867"/>
    </source>
</evidence>
<dbReference type="Proteomes" id="UP001148838">
    <property type="component" value="Unassembled WGS sequence"/>
</dbReference>
<name>A0ABQ8TAU3_PERAM</name>
<keyword evidence="3 8" id="KW-0812">Transmembrane</keyword>
<evidence type="ECO:0000256" key="8">
    <source>
        <dbReference type="RuleBase" id="RU367142"/>
    </source>
</evidence>
<dbReference type="Gene3D" id="3.10.450.320">
    <property type="entry name" value="Mitochondrial import inner membrane translocase subunit Tim21"/>
    <property type="match status" value="1"/>
</dbReference>
<reference evidence="9 10" key="1">
    <citation type="journal article" date="2022" name="Allergy">
        <title>Genome assembly and annotation of Periplaneta americana reveal a comprehensive cockroach allergen profile.</title>
        <authorList>
            <person name="Wang L."/>
            <person name="Xiong Q."/>
            <person name="Saelim N."/>
            <person name="Wang L."/>
            <person name="Nong W."/>
            <person name="Wan A.T."/>
            <person name="Shi M."/>
            <person name="Liu X."/>
            <person name="Cao Q."/>
            <person name="Hui J.H.L."/>
            <person name="Sookrung N."/>
            <person name="Leung T.F."/>
            <person name="Tungtrongchitr A."/>
            <person name="Tsui S.K.W."/>
        </authorList>
    </citation>
    <scope>NUCLEOTIDE SEQUENCE [LARGE SCALE GENOMIC DNA]</scope>
    <source>
        <strain evidence="9">PWHHKU_190912</strain>
    </source>
</reference>
<sequence length="233" mass="27070">MSKFIVSLTRQKAISYPTVRLFYALPIHVMNTVDNVKQNECAALSCPRFYCSDKKDSKKLTKVKSTEVGTPKTFEQVKETTKTVSYMGVIIAGVGLTAILLYQVFRELFSSKSPNSIYTTSLKKCCNDTRVIDSLGEPIKGFGEETRRGRRRHVSHLFYERDGVNFLRMKYYIQGSRKRGTVHLEMRENDVGDFDYRYLFVQLDDYPRNTIIIEDNRYDKQMNFDKPFENIAV</sequence>
<comment type="subcellular location">
    <subcellularLocation>
        <location evidence="8">Mitochondrion inner membrane</location>
        <topology evidence="8">Single-pass membrane protein</topology>
    </subcellularLocation>
    <subcellularLocation>
        <location evidence="1">Mitochondrion membrane</location>
        <topology evidence="1">Single-pass membrane protein</topology>
    </subcellularLocation>
</comment>
<evidence type="ECO:0000313" key="10">
    <source>
        <dbReference type="Proteomes" id="UP001148838"/>
    </source>
</evidence>
<protein>
    <recommendedName>
        <fullName evidence="8">Mitochondrial import inner membrane translocase subunit Tim21</fullName>
    </recommendedName>
</protein>
<dbReference type="PANTHER" id="PTHR13032">
    <property type="entry name" value="MITOCHONDRIAL IMPORT INNER MEMBRANE TRANSLOCASE SUBUNIT TIM21"/>
    <property type="match status" value="1"/>
</dbReference>
<gene>
    <name evidence="9" type="ORF">ANN_05342</name>
</gene>
<keyword evidence="10" id="KW-1185">Reference proteome</keyword>
<keyword evidence="8" id="KW-0999">Mitochondrion inner membrane</keyword>
<evidence type="ECO:0000256" key="1">
    <source>
        <dbReference type="ARBA" id="ARBA00004304"/>
    </source>
</evidence>
<evidence type="ECO:0000256" key="6">
    <source>
        <dbReference type="ARBA" id="ARBA00023128"/>
    </source>
</evidence>
<comment type="similarity">
    <text evidence="2 8">Belongs to the TIM21 family.</text>
</comment>
<accession>A0ABQ8TAU3</accession>
<dbReference type="InterPro" id="IPR013261">
    <property type="entry name" value="Tim21"/>
</dbReference>
<keyword evidence="8" id="KW-0813">Transport</keyword>
<evidence type="ECO:0000256" key="4">
    <source>
        <dbReference type="ARBA" id="ARBA00022946"/>
    </source>
</evidence>
<proteinExistence type="inferred from homology"/>
<keyword evidence="5 8" id="KW-1133">Transmembrane helix</keyword>
<evidence type="ECO:0000256" key="7">
    <source>
        <dbReference type="ARBA" id="ARBA00023136"/>
    </source>
</evidence>
<dbReference type="EMBL" id="JAJSOF020000013">
    <property type="protein sequence ID" value="KAJ4443667.1"/>
    <property type="molecule type" value="Genomic_DNA"/>
</dbReference>
<organism evidence="9 10">
    <name type="scientific">Periplaneta americana</name>
    <name type="common">American cockroach</name>
    <name type="synonym">Blatta americana</name>
    <dbReference type="NCBI Taxonomy" id="6978"/>
    <lineage>
        <taxon>Eukaryota</taxon>
        <taxon>Metazoa</taxon>
        <taxon>Ecdysozoa</taxon>
        <taxon>Arthropoda</taxon>
        <taxon>Hexapoda</taxon>
        <taxon>Insecta</taxon>
        <taxon>Pterygota</taxon>
        <taxon>Neoptera</taxon>
        <taxon>Polyneoptera</taxon>
        <taxon>Dictyoptera</taxon>
        <taxon>Blattodea</taxon>
        <taxon>Blattoidea</taxon>
        <taxon>Blattidae</taxon>
        <taxon>Blattinae</taxon>
        <taxon>Periplaneta</taxon>
    </lineage>
</organism>
<comment type="caution">
    <text evidence="9">The sequence shown here is derived from an EMBL/GenBank/DDBJ whole genome shotgun (WGS) entry which is preliminary data.</text>
</comment>
<keyword evidence="4" id="KW-0809">Transit peptide</keyword>
<keyword evidence="7 8" id="KW-0472">Membrane</keyword>
<dbReference type="PANTHER" id="PTHR13032:SF6">
    <property type="entry name" value="MITOCHONDRIAL IMPORT INNER MEMBRANE TRANSLOCASE SUBUNIT TIM21"/>
    <property type="match status" value="1"/>
</dbReference>
<keyword evidence="8" id="KW-0653">Protein transport</keyword>
<keyword evidence="6 8" id="KW-0496">Mitochondrion</keyword>
<comment type="subunit">
    <text evidence="8">Component of the TIM23 complex.</text>
</comment>
<dbReference type="Pfam" id="PF08294">
    <property type="entry name" value="TIM21"/>
    <property type="match status" value="1"/>
</dbReference>
<evidence type="ECO:0000256" key="3">
    <source>
        <dbReference type="ARBA" id="ARBA00022692"/>
    </source>
</evidence>
<keyword evidence="8" id="KW-0811">Translocation</keyword>
<feature type="transmembrane region" description="Helical" evidence="8">
    <location>
        <begin position="84"/>
        <end position="105"/>
    </location>
</feature>
<evidence type="ECO:0000256" key="5">
    <source>
        <dbReference type="ARBA" id="ARBA00022989"/>
    </source>
</evidence>
<evidence type="ECO:0000313" key="9">
    <source>
        <dbReference type="EMBL" id="KAJ4443667.1"/>
    </source>
</evidence>
<dbReference type="InterPro" id="IPR038552">
    <property type="entry name" value="Tim21_IMS_sf"/>
</dbReference>
<comment type="function">
    <text evidence="8">Essential component of the TIM23 complex, a complex that mediates the translocation of transit peptide-containing proteins across the mitochondrial inner membrane.</text>
</comment>